<dbReference type="EnsemblMetazoa" id="Aqu2.1.15317_001">
    <property type="protein sequence ID" value="Aqu2.1.15317_001"/>
    <property type="gene ID" value="Aqu2.1.15317"/>
</dbReference>
<evidence type="ECO:0000313" key="1">
    <source>
        <dbReference type="EnsemblMetazoa" id="Aqu2.1.15317_001"/>
    </source>
</evidence>
<dbReference type="InParanoid" id="A0A1X7TKA1"/>
<accession>A0A1X7TKA1</accession>
<proteinExistence type="predicted"/>
<sequence>MIKTSAHQLGQDERMTHFSCTNKLDQVRMTYL</sequence>
<organism evidence="1">
    <name type="scientific">Amphimedon queenslandica</name>
    <name type="common">Sponge</name>
    <dbReference type="NCBI Taxonomy" id="400682"/>
    <lineage>
        <taxon>Eukaryota</taxon>
        <taxon>Metazoa</taxon>
        <taxon>Porifera</taxon>
        <taxon>Demospongiae</taxon>
        <taxon>Heteroscleromorpha</taxon>
        <taxon>Haplosclerida</taxon>
        <taxon>Niphatidae</taxon>
        <taxon>Amphimedon</taxon>
    </lineage>
</organism>
<protein>
    <submittedName>
        <fullName evidence="1">Uncharacterized protein</fullName>
    </submittedName>
</protein>
<dbReference type="AlphaFoldDB" id="A0A1X7TKA1"/>
<name>A0A1X7TKA1_AMPQE</name>
<reference evidence="1" key="1">
    <citation type="submission" date="2017-05" db="UniProtKB">
        <authorList>
            <consortium name="EnsemblMetazoa"/>
        </authorList>
    </citation>
    <scope>IDENTIFICATION</scope>
</reference>